<dbReference type="AlphaFoldDB" id="A0A087G8M9"/>
<evidence type="ECO:0000313" key="3">
    <source>
        <dbReference type="Proteomes" id="UP000029120"/>
    </source>
</evidence>
<accession>A0A087G8M9</accession>
<keyword evidence="1" id="KW-1133">Transmembrane helix</keyword>
<sequence length="93" mass="10591">MAISPKFLWYLGFLGQVGGHKSQVLVVWCLGNLGHNNVHKLHVLFSIRSREVEVEALISSEMVVCSSSLFVYVCGLIVLFRVWVFPIRNRVYP</sequence>
<keyword evidence="1" id="KW-0472">Membrane</keyword>
<evidence type="ECO:0000256" key="1">
    <source>
        <dbReference type="SAM" id="Phobius"/>
    </source>
</evidence>
<dbReference type="Proteomes" id="UP000029120">
    <property type="component" value="Chromosome 8"/>
</dbReference>
<evidence type="ECO:0000313" key="2">
    <source>
        <dbReference type="EMBL" id="KFK26231.1"/>
    </source>
</evidence>
<reference evidence="3" key="1">
    <citation type="journal article" date="2015" name="Nat. Plants">
        <title>Genome expansion of Arabis alpina linked with retrotransposition and reduced symmetric DNA methylation.</title>
        <authorList>
            <person name="Willing E.M."/>
            <person name="Rawat V."/>
            <person name="Mandakova T."/>
            <person name="Maumus F."/>
            <person name="James G.V."/>
            <person name="Nordstroem K.J."/>
            <person name="Becker C."/>
            <person name="Warthmann N."/>
            <person name="Chica C."/>
            <person name="Szarzynska B."/>
            <person name="Zytnicki M."/>
            <person name="Albani M.C."/>
            <person name="Kiefer C."/>
            <person name="Bergonzi S."/>
            <person name="Castaings L."/>
            <person name="Mateos J.L."/>
            <person name="Berns M.C."/>
            <person name="Bujdoso N."/>
            <person name="Piofczyk T."/>
            <person name="de Lorenzo L."/>
            <person name="Barrero-Sicilia C."/>
            <person name="Mateos I."/>
            <person name="Piednoel M."/>
            <person name="Hagmann J."/>
            <person name="Chen-Min-Tao R."/>
            <person name="Iglesias-Fernandez R."/>
            <person name="Schuster S.C."/>
            <person name="Alonso-Blanco C."/>
            <person name="Roudier F."/>
            <person name="Carbonero P."/>
            <person name="Paz-Ares J."/>
            <person name="Davis S.J."/>
            <person name="Pecinka A."/>
            <person name="Quesneville H."/>
            <person name="Colot V."/>
            <person name="Lysak M.A."/>
            <person name="Weigel D."/>
            <person name="Coupland G."/>
            <person name="Schneeberger K."/>
        </authorList>
    </citation>
    <scope>NUCLEOTIDE SEQUENCE [LARGE SCALE GENOMIC DNA]</scope>
    <source>
        <strain evidence="3">cv. Pajares</strain>
    </source>
</reference>
<keyword evidence="3" id="KW-1185">Reference proteome</keyword>
<name>A0A087G8M9_ARAAL</name>
<proteinExistence type="predicted"/>
<organism evidence="2 3">
    <name type="scientific">Arabis alpina</name>
    <name type="common">Alpine rock-cress</name>
    <dbReference type="NCBI Taxonomy" id="50452"/>
    <lineage>
        <taxon>Eukaryota</taxon>
        <taxon>Viridiplantae</taxon>
        <taxon>Streptophyta</taxon>
        <taxon>Embryophyta</taxon>
        <taxon>Tracheophyta</taxon>
        <taxon>Spermatophyta</taxon>
        <taxon>Magnoliopsida</taxon>
        <taxon>eudicotyledons</taxon>
        <taxon>Gunneridae</taxon>
        <taxon>Pentapetalae</taxon>
        <taxon>rosids</taxon>
        <taxon>malvids</taxon>
        <taxon>Brassicales</taxon>
        <taxon>Brassicaceae</taxon>
        <taxon>Arabideae</taxon>
        <taxon>Arabis</taxon>
    </lineage>
</organism>
<protein>
    <submittedName>
        <fullName evidence="2">Uncharacterized protein</fullName>
    </submittedName>
</protein>
<dbReference type="EMBL" id="CM002876">
    <property type="protein sequence ID" value="KFK26231.1"/>
    <property type="molecule type" value="Genomic_DNA"/>
</dbReference>
<gene>
    <name evidence="2" type="ordered locus">AALP_Aa8g220100</name>
</gene>
<feature type="transmembrane region" description="Helical" evidence="1">
    <location>
        <begin position="69"/>
        <end position="87"/>
    </location>
</feature>
<dbReference type="Gramene" id="KFK26231">
    <property type="protein sequence ID" value="KFK26231"/>
    <property type="gene ID" value="AALP_AA8G220100"/>
</dbReference>
<keyword evidence="1" id="KW-0812">Transmembrane</keyword>